<evidence type="ECO:0008006" key="4">
    <source>
        <dbReference type="Google" id="ProtNLM"/>
    </source>
</evidence>
<sequence>MSETELQEGQFEVDGTIYELRFNFQKIKTIELSSGKAVSAELVKNDGVLSLQLMELLFSFGLVESKGLKVVPQKKAREMFESFIEANGGMTVNNLIVEKFQEDCGFLLR</sequence>
<reference evidence="2" key="1">
    <citation type="submission" date="2017-05" db="EMBL/GenBank/DDBJ databases">
        <title>The Genome Sequence of Enterococcus sp. 4G2_DIV0659.</title>
        <authorList>
            <consortium name="The Broad Institute Genomics Platform"/>
            <consortium name="The Broad Institute Genomic Center for Infectious Diseases"/>
            <person name="Earl A."/>
            <person name="Manson A."/>
            <person name="Schwartman J."/>
            <person name="Gilmore M."/>
            <person name="Abouelleil A."/>
            <person name="Cao P."/>
            <person name="Chapman S."/>
            <person name="Cusick C."/>
            <person name="Shea T."/>
            <person name="Young S."/>
            <person name="Neafsey D."/>
            <person name="Nusbaum C."/>
            <person name="Birren B."/>
        </authorList>
    </citation>
    <scope>NUCLEOTIDE SEQUENCE [LARGE SCALE GENOMIC DNA]</scope>
    <source>
        <strain evidence="2">4G2_DIV0659</strain>
    </source>
</reference>
<dbReference type="EMBL" id="NGLE01000001">
    <property type="protein sequence ID" value="OTO09629.1"/>
    <property type="molecule type" value="Genomic_DNA"/>
</dbReference>
<comment type="caution">
    <text evidence="2">The sequence shown here is derived from an EMBL/GenBank/DDBJ whole genome shotgun (WGS) entry which is preliminary data.</text>
</comment>
<dbReference type="EMBL" id="NGLE02000001">
    <property type="protein sequence ID" value="MEI5994819.1"/>
    <property type="molecule type" value="Genomic_DNA"/>
</dbReference>
<evidence type="ECO:0000313" key="3">
    <source>
        <dbReference type="Proteomes" id="UP000195139"/>
    </source>
</evidence>
<keyword evidence="3" id="KW-1185">Reference proteome</keyword>
<name>A0A242CHI6_9ENTE</name>
<dbReference type="OrthoDB" id="2227441at2"/>
<dbReference type="STRING" id="1834181.A5880_000308"/>
<dbReference type="AlphaFoldDB" id="A0A242CHI6"/>
<evidence type="ECO:0000313" key="2">
    <source>
        <dbReference type="EMBL" id="OTO09629.1"/>
    </source>
</evidence>
<evidence type="ECO:0000313" key="1">
    <source>
        <dbReference type="EMBL" id="MEI5994819.1"/>
    </source>
</evidence>
<dbReference type="Proteomes" id="UP000195139">
    <property type="component" value="Unassembled WGS sequence"/>
</dbReference>
<proteinExistence type="predicted"/>
<gene>
    <name evidence="2" type="ORF">A5880_000308</name>
    <name evidence="1" type="ORF">A5880_002405</name>
</gene>
<reference evidence="1 3" key="2">
    <citation type="submission" date="2018-07" db="EMBL/GenBank/DDBJ databases">
        <title>The Genome Sequence of Enterococcus sp. DIV0659b.</title>
        <authorList>
            <consortium name="The Broad Institute Genomics Platform"/>
            <consortium name="The Broad Institute Genomic Center for Infectious Diseases"/>
            <person name="Earl A."/>
            <person name="Manson A."/>
            <person name="Schwartman J."/>
            <person name="Gilmore M."/>
            <person name="Abouelleil A."/>
            <person name="Cao P."/>
            <person name="Chapman S."/>
            <person name="Cusick C."/>
            <person name="Shea T."/>
            <person name="Young S."/>
            <person name="Neafsey D."/>
            <person name="Nusbaum C."/>
            <person name="Birren B."/>
        </authorList>
    </citation>
    <scope>NUCLEOTIDE SEQUENCE [LARGE SCALE GENOMIC DNA]</scope>
    <source>
        <strain evidence="1 3">4G2_DIV0659</strain>
    </source>
</reference>
<dbReference type="RefSeq" id="WP_086329267.1">
    <property type="nucleotide sequence ID" value="NZ_NGLE02000001.1"/>
</dbReference>
<accession>A0A242CHI6</accession>
<organism evidence="2">
    <name type="scientific">Candidatus Enterococcus mansonii</name>
    <dbReference type="NCBI Taxonomy" id="1834181"/>
    <lineage>
        <taxon>Bacteria</taxon>
        <taxon>Bacillati</taxon>
        <taxon>Bacillota</taxon>
        <taxon>Bacilli</taxon>
        <taxon>Lactobacillales</taxon>
        <taxon>Enterococcaceae</taxon>
        <taxon>Enterococcus</taxon>
    </lineage>
</organism>
<protein>
    <recommendedName>
        <fullName evidence="4">Segregation and condensation protein B</fullName>
    </recommendedName>
</protein>